<reference evidence="2" key="1">
    <citation type="submission" date="2022-06" db="EMBL/GenBank/DDBJ databases">
        <title>Genome sequence of Phormidium yuhuli AB48 isolated from an industrial photobioreactor environment.</title>
        <authorList>
            <person name="Qiu Y."/>
            <person name="Noonan A.J.C."/>
            <person name="Dofher K."/>
            <person name="Koch M."/>
            <person name="Kieft B."/>
            <person name="Lin X."/>
            <person name="Ziels R.M."/>
            <person name="Hallam S.J."/>
        </authorList>
    </citation>
    <scope>NUCLEOTIDE SEQUENCE</scope>
    <source>
        <strain evidence="2">AB48</strain>
    </source>
</reference>
<dbReference type="PANTHER" id="PTHR34107">
    <property type="entry name" value="SLL0198 PROTEIN-RELATED"/>
    <property type="match status" value="1"/>
</dbReference>
<keyword evidence="2" id="KW-0255">Endonuclease</keyword>
<dbReference type="Gene3D" id="3.90.1570.10">
    <property type="entry name" value="tt1808, chain A"/>
    <property type="match status" value="1"/>
</dbReference>
<keyword evidence="2" id="KW-0378">Hydrolase</keyword>
<feature type="domain" description="Putative restriction endonuclease" evidence="1">
    <location>
        <begin position="19"/>
        <end position="191"/>
    </location>
</feature>
<keyword evidence="3" id="KW-1185">Reference proteome</keyword>
<proteinExistence type="predicted"/>
<dbReference type="SUPFAM" id="SSF52980">
    <property type="entry name" value="Restriction endonuclease-like"/>
    <property type="match status" value="1"/>
</dbReference>
<dbReference type="RefSeq" id="WP_252661196.1">
    <property type="nucleotide sequence ID" value="NZ_CP098611.1"/>
</dbReference>
<dbReference type="InterPro" id="IPR008538">
    <property type="entry name" value="Uma2"/>
</dbReference>
<evidence type="ECO:0000259" key="1">
    <source>
        <dbReference type="Pfam" id="PF05685"/>
    </source>
</evidence>
<evidence type="ECO:0000313" key="2">
    <source>
        <dbReference type="EMBL" id="USR89886.1"/>
    </source>
</evidence>
<dbReference type="CDD" id="cd06260">
    <property type="entry name" value="DUF820-like"/>
    <property type="match status" value="1"/>
</dbReference>
<dbReference type="PANTHER" id="PTHR34107:SF7">
    <property type="entry name" value="SLR2092 PROTEIN"/>
    <property type="match status" value="1"/>
</dbReference>
<evidence type="ECO:0000313" key="3">
    <source>
        <dbReference type="Proteomes" id="UP001056708"/>
    </source>
</evidence>
<gene>
    <name evidence="2" type="ORF">NEA10_13570</name>
</gene>
<accession>A0ABY5AM93</accession>
<sequence length="196" mass="22055">MASTLRLELPPDTRLQVTPEQFMRLAAANRNLRLERNANGELIVMPPTGGESGQRNFSLIGQLAAWVASHPDLGEGFDSSTGFLLPNGAIRSPDVAWVRRRRWQALTPEQRRGFPPLCPDFVIELRTACDDLAPLQAKMQEYISQGTELGWLINPQQRQVDCYRPGSEMERFDHPLELSGEPVLPGFRLPLSPIWL</sequence>
<dbReference type="Proteomes" id="UP001056708">
    <property type="component" value="Chromosome"/>
</dbReference>
<dbReference type="Pfam" id="PF05685">
    <property type="entry name" value="Uma2"/>
    <property type="match status" value="1"/>
</dbReference>
<organism evidence="2 3">
    <name type="scientific">Phormidium yuhuli AB48</name>
    <dbReference type="NCBI Taxonomy" id="2940671"/>
    <lineage>
        <taxon>Bacteria</taxon>
        <taxon>Bacillati</taxon>
        <taxon>Cyanobacteriota</taxon>
        <taxon>Cyanophyceae</taxon>
        <taxon>Oscillatoriophycideae</taxon>
        <taxon>Oscillatoriales</taxon>
        <taxon>Oscillatoriaceae</taxon>
        <taxon>Phormidium</taxon>
        <taxon>Phormidium yuhuli</taxon>
    </lineage>
</organism>
<protein>
    <submittedName>
        <fullName evidence="2">Uma2 family endonuclease</fullName>
    </submittedName>
</protein>
<dbReference type="GO" id="GO:0004519">
    <property type="term" value="F:endonuclease activity"/>
    <property type="evidence" value="ECO:0007669"/>
    <property type="project" value="UniProtKB-KW"/>
</dbReference>
<dbReference type="InterPro" id="IPR011335">
    <property type="entry name" value="Restrct_endonuc-II-like"/>
</dbReference>
<name>A0ABY5AM93_9CYAN</name>
<dbReference type="EMBL" id="CP098611">
    <property type="protein sequence ID" value="USR89886.1"/>
    <property type="molecule type" value="Genomic_DNA"/>
</dbReference>
<dbReference type="InterPro" id="IPR012296">
    <property type="entry name" value="Nuclease_put_TT1808"/>
</dbReference>
<keyword evidence="2" id="KW-0540">Nuclease</keyword>